<dbReference type="AlphaFoldDB" id="A0A3A8K7Y5"/>
<evidence type="ECO:0000256" key="1">
    <source>
        <dbReference type="ARBA" id="ARBA00022723"/>
    </source>
</evidence>
<dbReference type="SUPFAM" id="SSF56784">
    <property type="entry name" value="HAD-like"/>
    <property type="match status" value="1"/>
</dbReference>
<dbReference type="Pfam" id="PF12710">
    <property type="entry name" value="HAD"/>
    <property type="match status" value="1"/>
</dbReference>
<evidence type="ECO:0000313" key="5">
    <source>
        <dbReference type="Proteomes" id="UP000268313"/>
    </source>
</evidence>
<keyword evidence="2 4" id="KW-0378">Hydrolase</keyword>
<accession>A0A3A8K7Y5</accession>
<sequence length="257" mass="28479">MRIERVEETLERIRREVERTPDGVLAFDGDGTLWSGDVGDDLFMALLEHGGVRPEAREALERLGARHGVEAHPDAVTLAHALFKAFEAGRLPEKDTYEMMAWIFAGWHAEEMRGFAQEVVTRRGVAGRIHPEARRVVEWARGQGVDCYVVSASPRAVVEAAVRAVGITPDFVLACTPKEEGGRLRTSVFEPVPYGPGKVTCLRQRTNRPLYAAFGDNVFDLDLLAAARVPVAIRPKVRLRDRAAELPALVQLHPEEA</sequence>
<keyword evidence="1" id="KW-0479">Metal-binding</keyword>
<comment type="caution">
    <text evidence="4">The sequence shown here is derived from an EMBL/GenBank/DDBJ whole genome shotgun (WGS) entry which is preliminary data.</text>
</comment>
<dbReference type="InterPro" id="IPR023214">
    <property type="entry name" value="HAD_sf"/>
</dbReference>
<dbReference type="InterPro" id="IPR036412">
    <property type="entry name" value="HAD-like_sf"/>
</dbReference>
<keyword evidence="3" id="KW-0460">Magnesium</keyword>
<dbReference type="GO" id="GO:0016787">
    <property type="term" value="F:hydrolase activity"/>
    <property type="evidence" value="ECO:0007669"/>
    <property type="project" value="UniProtKB-KW"/>
</dbReference>
<dbReference type="RefSeq" id="WP_120602584.1">
    <property type="nucleotide sequence ID" value="NZ_RAWE01000030.1"/>
</dbReference>
<evidence type="ECO:0000313" key="4">
    <source>
        <dbReference type="EMBL" id="RKH04308.1"/>
    </source>
</evidence>
<evidence type="ECO:0000256" key="3">
    <source>
        <dbReference type="ARBA" id="ARBA00022842"/>
    </source>
</evidence>
<keyword evidence="5" id="KW-1185">Reference proteome</keyword>
<evidence type="ECO:0000256" key="2">
    <source>
        <dbReference type="ARBA" id="ARBA00022801"/>
    </source>
</evidence>
<organism evidence="4 5">
    <name type="scientific">Corallococcus carmarthensis</name>
    <dbReference type="NCBI Taxonomy" id="2316728"/>
    <lineage>
        <taxon>Bacteria</taxon>
        <taxon>Pseudomonadati</taxon>
        <taxon>Myxococcota</taxon>
        <taxon>Myxococcia</taxon>
        <taxon>Myxococcales</taxon>
        <taxon>Cystobacterineae</taxon>
        <taxon>Myxococcaceae</taxon>
        <taxon>Corallococcus</taxon>
    </lineage>
</organism>
<dbReference type="EMBL" id="RAWE01000030">
    <property type="protein sequence ID" value="RKH04308.1"/>
    <property type="molecule type" value="Genomic_DNA"/>
</dbReference>
<dbReference type="Gene3D" id="3.40.50.1000">
    <property type="entry name" value="HAD superfamily/HAD-like"/>
    <property type="match status" value="1"/>
</dbReference>
<dbReference type="InterPro" id="IPR050582">
    <property type="entry name" value="HAD-like_SerB"/>
</dbReference>
<dbReference type="OrthoDB" id="115039at2"/>
<gene>
    <name evidence="4" type="ORF">D7X32_11400</name>
</gene>
<protein>
    <submittedName>
        <fullName evidence="4">HAD family hydrolase</fullName>
    </submittedName>
</protein>
<proteinExistence type="predicted"/>
<dbReference type="PANTHER" id="PTHR43344:SF13">
    <property type="entry name" value="PHOSPHATASE RV3661-RELATED"/>
    <property type="match status" value="1"/>
</dbReference>
<name>A0A3A8K7Y5_9BACT</name>
<reference evidence="5" key="1">
    <citation type="submission" date="2018-09" db="EMBL/GenBank/DDBJ databases">
        <authorList>
            <person name="Livingstone P.G."/>
            <person name="Whitworth D.E."/>
        </authorList>
    </citation>
    <scope>NUCLEOTIDE SEQUENCE [LARGE SCALE GENOMIC DNA]</scope>
    <source>
        <strain evidence="5">CA043D</strain>
    </source>
</reference>
<dbReference type="PANTHER" id="PTHR43344">
    <property type="entry name" value="PHOSPHOSERINE PHOSPHATASE"/>
    <property type="match status" value="1"/>
</dbReference>
<dbReference type="Proteomes" id="UP000268313">
    <property type="component" value="Unassembled WGS sequence"/>
</dbReference>
<dbReference type="GO" id="GO:0046872">
    <property type="term" value="F:metal ion binding"/>
    <property type="evidence" value="ECO:0007669"/>
    <property type="project" value="UniProtKB-KW"/>
</dbReference>